<gene>
    <name evidence="1" type="ORF">CISIN_1g038009mg</name>
</gene>
<organism evidence="1 2">
    <name type="scientific">Citrus sinensis</name>
    <name type="common">Sweet orange</name>
    <name type="synonym">Citrus aurantium var. sinensis</name>
    <dbReference type="NCBI Taxonomy" id="2711"/>
    <lineage>
        <taxon>Eukaryota</taxon>
        <taxon>Viridiplantae</taxon>
        <taxon>Streptophyta</taxon>
        <taxon>Embryophyta</taxon>
        <taxon>Tracheophyta</taxon>
        <taxon>Spermatophyta</taxon>
        <taxon>Magnoliopsida</taxon>
        <taxon>eudicotyledons</taxon>
        <taxon>Gunneridae</taxon>
        <taxon>Pentapetalae</taxon>
        <taxon>rosids</taxon>
        <taxon>malvids</taxon>
        <taxon>Sapindales</taxon>
        <taxon>Rutaceae</taxon>
        <taxon>Aurantioideae</taxon>
        <taxon>Citrus</taxon>
    </lineage>
</organism>
<proteinExistence type="predicted"/>
<keyword evidence="2" id="KW-1185">Reference proteome</keyword>
<accession>A0A067F3B1</accession>
<dbReference type="Proteomes" id="UP000027120">
    <property type="component" value="Unassembled WGS sequence"/>
</dbReference>
<evidence type="ECO:0000313" key="1">
    <source>
        <dbReference type="EMBL" id="KDO60600.1"/>
    </source>
</evidence>
<dbReference type="EMBL" id="KK784931">
    <property type="protein sequence ID" value="KDO60600.1"/>
    <property type="molecule type" value="Genomic_DNA"/>
</dbReference>
<reference evidence="1 2" key="1">
    <citation type="submission" date="2014-04" db="EMBL/GenBank/DDBJ databases">
        <authorList>
            <consortium name="International Citrus Genome Consortium"/>
            <person name="Gmitter F."/>
            <person name="Chen C."/>
            <person name="Farmerie W."/>
            <person name="Harkins T."/>
            <person name="Desany B."/>
            <person name="Mohiuddin M."/>
            <person name="Kodira C."/>
            <person name="Borodovsky M."/>
            <person name="Lomsadze A."/>
            <person name="Burns P."/>
            <person name="Jenkins J."/>
            <person name="Prochnik S."/>
            <person name="Shu S."/>
            <person name="Chapman J."/>
            <person name="Pitluck S."/>
            <person name="Schmutz J."/>
            <person name="Rokhsar D."/>
        </authorList>
    </citation>
    <scope>NUCLEOTIDE SEQUENCE</scope>
</reference>
<protein>
    <submittedName>
        <fullName evidence="1">Uncharacterized protein</fullName>
    </submittedName>
</protein>
<name>A0A067F3B1_CITSI</name>
<dbReference type="AlphaFoldDB" id="A0A067F3B1"/>
<sequence>MSRASSHFDKGGERNGMIGIRVGVLGVEGIVVGIGGRGVAGNGREVAAMCFLGVRNGGNGRDVALGKYGIVGSVNAGDIVSI</sequence>
<evidence type="ECO:0000313" key="2">
    <source>
        <dbReference type="Proteomes" id="UP000027120"/>
    </source>
</evidence>